<dbReference type="EMBL" id="CAEZXP010000008">
    <property type="protein sequence ID" value="CAB4707694.1"/>
    <property type="molecule type" value="Genomic_DNA"/>
</dbReference>
<feature type="domain" description="DUF4232" evidence="1">
    <location>
        <begin position="31"/>
        <end position="149"/>
    </location>
</feature>
<organism evidence="2">
    <name type="scientific">freshwater metagenome</name>
    <dbReference type="NCBI Taxonomy" id="449393"/>
    <lineage>
        <taxon>unclassified sequences</taxon>
        <taxon>metagenomes</taxon>
        <taxon>ecological metagenomes</taxon>
    </lineage>
</organism>
<protein>
    <submittedName>
        <fullName evidence="2">Unannotated protein</fullName>
    </submittedName>
</protein>
<dbReference type="InterPro" id="IPR025326">
    <property type="entry name" value="DUF4232"/>
</dbReference>
<gene>
    <name evidence="2" type="ORF">UFOPK2399_01782</name>
</gene>
<evidence type="ECO:0000313" key="2">
    <source>
        <dbReference type="EMBL" id="CAB4707694.1"/>
    </source>
</evidence>
<name>A0A6J6QJH2_9ZZZZ</name>
<reference evidence="2" key="1">
    <citation type="submission" date="2020-05" db="EMBL/GenBank/DDBJ databases">
        <authorList>
            <person name="Chiriac C."/>
            <person name="Salcher M."/>
            <person name="Ghai R."/>
            <person name="Kavagutti S V."/>
        </authorList>
    </citation>
    <scope>NUCLEOTIDE SEQUENCE</scope>
</reference>
<sequence length="171" mass="17313">MRRLPLAGLALSVAALLLVSGAAAQSSSPPCVGKQLSGAFAAIKGSAGAGNVSYRLVLRNSSKAACFVSGIPHLTLIGRRGKHLPTAARAEHPGMLMAIRVDLHPGGVAALEARFSPDVPGPGEQQLGRCEPIATRVRVVPNGGGSALLPVLPPTSVCEHGALSLSLLGPR</sequence>
<proteinExistence type="predicted"/>
<evidence type="ECO:0000259" key="1">
    <source>
        <dbReference type="Pfam" id="PF14016"/>
    </source>
</evidence>
<accession>A0A6J6QJH2</accession>
<dbReference type="Pfam" id="PF14016">
    <property type="entry name" value="DUF4232"/>
    <property type="match status" value="1"/>
</dbReference>
<dbReference type="AlphaFoldDB" id="A0A6J6QJH2"/>